<protein>
    <submittedName>
        <fullName evidence="3">Uncharacterized protein</fullName>
    </submittedName>
</protein>
<keyword evidence="2" id="KW-0812">Transmembrane</keyword>
<keyword evidence="2" id="KW-0472">Membrane</keyword>
<feature type="compositionally biased region" description="Polar residues" evidence="1">
    <location>
        <begin position="169"/>
        <end position="183"/>
    </location>
</feature>
<evidence type="ECO:0000256" key="2">
    <source>
        <dbReference type="SAM" id="Phobius"/>
    </source>
</evidence>
<accession>A0ABN3IM29</accession>
<proteinExistence type="predicted"/>
<reference evidence="3 4" key="1">
    <citation type="journal article" date="2019" name="Int. J. Syst. Evol. Microbiol.">
        <title>The Global Catalogue of Microorganisms (GCM) 10K type strain sequencing project: providing services to taxonomists for standard genome sequencing and annotation.</title>
        <authorList>
            <consortium name="The Broad Institute Genomics Platform"/>
            <consortium name="The Broad Institute Genome Sequencing Center for Infectious Disease"/>
            <person name="Wu L."/>
            <person name="Ma J."/>
        </authorList>
    </citation>
    <scope>NUCLEOTIDE SEQUENCE [LARGE SCALE GENOMIC DNA]</scope>
    <source>
        <strain evidence="3 4">JCM 3325</strain>
    </source>
</reference>
<feature type="transmembrane region" description="Helical" evidence="2">
    <location>
        <begin position="123"/>
        <end position="142"/>
    </location>
</feature>
<gene>
    <name evidence="3" type="ORF">GCM10010191_16560</name>
</gene>
<dbReference type="Proteomes" id="UP001501231">
    <property type="component" value="Unassembled WGS sequence"/>
</dbReference>
<keyword evidence="4" id="KW-1185">Reference proteome</keyword>
<feature type="region of interest" description="Disordered" evidence="1">
    <location>
        <begin position="156"/>
        <end position="236"/>
    </location>
</feature>
<evidence type="ECO:0000313" key="3">
    <source>
        <dbReference type="EMBL" id="GAA2408672.1"/>
    </source>
</evidence>
<feature type="compositionally biased region" description="Basic and acidic residues" evidence="1">
    <location>
        <begin position="222"/>
        <end position="236"/>
    </location>
</feature>
<feature type="transmembrane region" description="Helical" evidence="2">
    <location>
        <begin position="53"/>
        <end position="74"/>
    </location>
</feature>
<dbReference type="RefSeq" id="WP_344587999.1">
    <property type="nucleotide sequence ID" value="NZ_BAAARW010000005.1"/>
</dbReference>
<name>A0ABN3IM29_9ACTN</name>
<feature type="transmembrane region" description="Helical" evidence="2">
    <location>
        <begin position="81"/>
        <end position="103"/>
    </location>
</feature>
<organism evidence="3 4">
    <name type="scientific">Actinomadura vinacea</name>
    <dbReference type="NCBI Taxonomy" id="115336"/>
    <lineage>
        <taxon>Bacteria</taxon>
        <taxon>Bacillati</taxon>
        <taxon>Actinomycetota</taxon>
        <taxon>Actinomycetes</taxon>
        <taxon>Streptosporangiales</taxon>
        <taxon>Thermomonosporaceae</taxon>
        <taxon>Actinomadura</taxon>
    </lineage>
</organism>
<dbReference type="EMBL" id="BAAARW010000005">
    <property type="protein sequence ID" value="GAA2408672.1"/>
    <property type="molecule type" value="Genomic_DNA"/>
</dbReference>
<evidence type="ECO:0000256" key="1">
    <source>
        <dbReference type="SAM" id="MobiDB-lite"/>
    </source>
</evidence>
<keyword evidence="2" id="KW-1133">Transmembrane helix</keyword>
<evidence type="ECO:0000313" key="4">
    <source>
        <dbReference type="Proteomes" id="UP001501231"/>
    </source>
</evidence>
<comment type="caution">
    <text evidence="3">The sequence shown here is derived from an EMBL/GenBank/DDBJ whole genome shotgun (WGS) entry which is preliminary data.</text>
</comment>
<feature type="transmembrane region" description="Helical" evidence="2">
    <location>
        <begin position="12"/>
        <end position="33"/>
    </location>
</feature>
<sequence>MTGTRRVPRSRGAVCGILLVLLGLWGGLLPFAGPYVDFGFTPDRTWFYTTDRLQLSIAPAIATGLGGLIVLAAAGRMLGMAGAFLAALGGAWFVVGRPVAALWDAEGVGAPLGTAEGRRLAEDLAGFAALGVVVVFLAALALGRFSGAGTREAEEYDDYGSDYDDPRNAPSSPASGSGTTQPLAPSFGRYSRSPRNDPPEGPGGRGAGYQVDAPDRPWPPHPTDRRVAGDRDGPRL</sequence>